<proteinExistence type="predicted"/>
<evidence type="ECO:0000256" key="1">
    <source>
        <dbReference type="ARBA" id="ARBA00022737"/>
    </source>
</evidence>
<keyword evidence="2" id="KW-0802">TPR repeat</keyword>
<accession>A0A6P5YYB8</accession>
<dbReference type="GO" id="GO:0005737">
    <property type="term" value="C:cytoplasm"/>
    <property type="evidence" value="ECO:0007669"/>
    <property type="project" value="TreeGrafter"/>
</dbReference>
<evidence type="ECO:0000313" key="4">
    <source>
        <dbReference type="Proteomes" id="UP000515121"/>
    </source>
</evidence>
<keyword evidence="4" id="KW-1185">Reference proteome</keyword>
<dbReference type="InterPro" id="IPR021183">
    <property type="entry name" value="NatA_aux_su"/>
</dbReference>
<gene>
    <name evidence="5" type="primary">LOC111295802</name>
</gene>
<dbReference type="Pfam" id="PF12569">
    <property type="entry name" value="NatA_aux_su"/>
    <property type="match status" value="1"/>
</dbReference>
<dbReference type="RefSeq" id="XP_022745270.1">
    <property type="nucleotide sequence ID" value="XM_022889535.1"/>
</dbReference>
<feature type="compositionally biased region" description="Basic residues" evidence="3">
    <location>
        <begin position="165"/>
        <end position="178"/>
    </location>
</feature>
<dbReference type="Proteomes" id="UP000515121">
    <property type="component" value="Unplaced"/>
</dbReference>
<feature type="region of interest" description="Disordered" evidence="3">
    <location>
        <begin position="155"/>
        <end position="206"/>
    </location>
</feature>
<keyword evidence="1" id="KW-0677">Repeat</keyword>
<evidence type="ECO:0000313" key="5">
    <source>
        <dbReference type="RefSeq" id="XP_022745270.1"/>
    </source>
</evidence>
<dbReference type="AlphaFoldDB" id="A0A6P5YYB8"/>
<dbReference type="GeneID" id="111295802"/>
<name>A0A6P5YYB8_DURZI</name>
<organism evidence="4 5">
    <name type="scientific">Durio zibethinus</name>
    <name type="common">Durian</name>
    <dbReference type="NCBI Taxonomy" id="66656"/>
    <lineage>
        <taxon>Eukaryota</taxon>
        <taxon>Viridiplantae</taxon>
        <taxon>Streptophyta</taxon>
        <taxon>Embryophyta</taxon>
        <taxon>Tracheophyta</taxon>
        <taxon>Spermatophyta</taxon>
        <taxon>Magnoliopsida</taxon>
        <taxon>eudicotyledons</taxon>
        <taxon>Gunneridae</taxon>
        <taxon>Pentapetalae</taxon>
        <taxon>rosids</taxon>
        <taxon>malvids</taxon>
        <taxon>Malvales</taxon>
        <taxon>Malvaceae</taxon>
        <taxon>Helicteroideae</taxon>
        <taxon>Durio</taxon>
    </lineage>
</organism>
<dbReference type="PANTHER" id="PTHR22767">
    <property type="entry name" value="N-TERMINAL ACETYLTRANSFERASE-RELATED"/>
    <property type="match status" value="1"/>
</dbReference>
<dbReference type="PANTHER" id="PTHR22767:SF2">
    <property type="entry name" value="N(ALPHA)-ACETYLTRANSFERASE 15_16, ISOFORM A"/>
    <property type="match status" value="1"/>
</dbReference>
<dbReference type="KEGG" id="dzi:111295802"/>
<reference evidence="5" key="1">
    <citation type="submission" date="2025-08" db="UniProtKB">
        <authorList>
            <consortium name="RefSeq"/>
        </authorList>
    </citation>
    <scope>IDENTIFICATION</scope>
    <source>
        <tissue evidence="5">Fruit stalk</tissue>
    </source>
</reference>
<evidence type="ECO:0000256" key="3">
    <source>
        <dbReference type="SAM" id="MobiDB-lite"/>
    </source>
</evidence>
<protein>
    <submittedName>
        <fullName evidence="5">N-terminal acetyltransferase A complex auxiliary subunit NAA15-like</fullName>
    </submittedName>
</protein>
<evidence type="ECO:0000256" key="2">
    <source>
        <dbReference type="ARBA" id="ARBA00022803"/>
    </source>
</evidence>
<dbReference type="Gene3D" id="1.25.40.1010">
    <property type="match status" value="1"/>
</dbReference>
<dbReference type="OrthoDB" id="10263032at2759"/>
<sequence>MDAPSNFWDAIDIWMSFVKSVLALDAINYAFLGEFVDTLGNLWEAVDIWMSFVKLLLALDAIHCKFTSAPGNLRDAVDIWMSFVKSFLALDAINFFVIDPLSHFYAGVSFSETLGLKLVITSILNLFFLHCDNYWILKCRCYLKLFDSPLNSLYEEEDDTSKTPSQKKKMKKQRKAERAKKEAEEKNEESSSSGMSKSGKQHVKPVDLDPFGEKLLKTEYPLSEATKYLKLLQKNSPDSLETHLLSFEVNMRKQKILPAFQAVKQLQRLDAENPDSHRCLIKFFHKLGSMPAPLTDAEKLVWSVLEAERPSISQLQEKTLSEANKVFLGKHEESLMHIVAVAEMLYTLEHTKKLEAVKLIEDSCNKVMPMNGALGPVLAWKLKDCIAAHKLLEKVLIDRDATLRGSIFISDLSPLYGHPRKADILEQLIFELEHSIRTAGRYPDSIMTEEDNMTLLFQKLMRP</sequence>